<keyword evidence="3 7" id="KW-1133">Transmembrane helix</keyword>
<keyword evidence="7" id="KW-0997">Cell inner membrane</keyword>
<dbReference type="Gene3D" id="3.30.160.60">
    <property type="entry name" value="Classic Zinc Finger"/>
    <property type="match status" value="2"/>
</dbReference>
<evidence type="ECO:0000256" key="4">
    <source>
        <dbReference type="ARBA" id="ARBA00023136"/>
    </source>
</evidence>
<comment type="similarity">
    <text evidence="7">Belongs to the transglycosylase MltG family.</text>
</comment>
<dbReference type="Proteomes" id="UP000348942">
    <property type="component" value="Chromosome 1"/>
</dbReference>
<evidence type="ECO:0000256" key="1">
    <source>
        <dbReference type="ARBA" id="ARBA00022475"/>
    </source>
</evidence>
<keyword evidence="2 7" id="KW-0812">Transmembrane</keyword>
<name>A0A5Q0TDM2_9VIBR</name>
<dbReference type="GO" id="GO:0005886">
    <property type="term" value="C:plasma membrane"/>
    <property type="evidence" value="ECO:0007669"/>
    <property type="project" value="UniProtKB-UniRule"/>
</dbReference>
<keyword evidence="4 7" id="KW-0472">Membrane</keyword>
<evidence type="ECO:0000256" key="2">
    <source>
        <dbReference type="ARBA" id="ARBA00022692"/>
    </source>
</evidence>
<dbReference type="PANTHER" id="PTHR30518:SF2">
    <property type="entry name" value="ENDOLYTIC MUREIN TRANSGLYCOSYLASE"/>
    <property type="match status" value="1"/>
</dbReference>
<organism evidence="8 9">
    <name type="scientific">Vibrio algicola</name>
    <dbReference type="NCBI Taxonomy" id="2662262"/>
    <lineage>
        <taxon>Bacteria</taxon>
        <taxon>Pseudomonadati</taxon>
        <taxon>Pseudomonadota</taxon>
        <taxon>Gammaproteobacteria</taxon>
        <taxon>Vibrionales</taxon>
        <taxon>Vibrionaceae</taxon>
        <taxon>Vibrio</taxon>
    </lineage>
</organism>
<dbReference type="NCBIfam" id="TIGR00247">
    <property type="entry name" value="endolytic transglycosylase MltG"/>
    <property type="match status" value="1"/>
</dbReference>
<evidence type="ECO:0000313" key="9">
    <source>
        <dbReference type="Proteomes" id="UP000348942"/>
    </source>
</evidence>
<dbReference type="InterPro" id="IPR003770">
    <property type="entry name" value="MLTG-like"/>
</dbReference>
<dbReference type="GO" id="GO:0008932">
    <property type="term" value="F:lytic endotransglycosylase activity"/>
    <property type="evidence" value="ECO:0007669"/>
    <property type="project" value="UniProtKB-UniRule"/>
</dbReference>
<dbReference type="HAMAP" id="MF_02065">
    <property type="entry name" value="MltG"/>
    <property type="match status" value="1"/>
</dbReference>
<dbReference type="AlphaFoldDB" id="A0A5Q0TDM2"/>
<dbReference type="GO" id="GO:0009252">
    <property type="term" value="P:peptidoglycan biosynthetic process"/>
    <property type="evidence" value="ECO:0007669"/>
    <property type="project" value="UniProtKB-UniRule"/>
</dbReference>
<keyword evidence="6 7" id="KW-0961">Cell wall biogenesis/degradation</keyword>
<reference evidence="8 9" key="1">
    <citation type="submission" date="2019-10" db="EMBL/GenBank/DDBJ databases">
        <title>Vibrio sp. nov., isolated from Coralline algae surface.</title>
        <authorList>
            <person name="Geng Y."/>
            <person name="Zhang X."/>
        </authorList>
    </citation>
    <scope>NUCLEOTIDE SEQUENCE [LARGE SCALE GENOMIC DNA]</scope>
    <source>
        <strain evidence="8 9">SM1977</strain>
    </source>
</reference>
<dbReference type="GO" id="GO:0071555">
    <property type="term" value="P:cell wall organization"/>
    <property type="evidence" value="ECO:0007669"/>
    <property type="project" value="UniProtKB-KW"/>
</dbReference>
<keyword evidence="1 7" id="KW-1003">Cell membrane</keyword>
<evidence type="ECO:0000256" key="3">
    <source>
        <dbReference type="ARBA" id="ARBA00022989"/>
    </source>
</evidence>
<evidence type="ECO:0000256" key="6">
    <source>
        <dbReference type="ARBA" id="ARBA00023316"/>
    </source>
</evidence>
<dbReference type="CDD" id="cd08010">
    <property type="entry name" value="MltG_like"/>
    <property type="match status" value="1"/>
</dbReference>
<dbReference type="PANTHER" id="PTHR30518">
    <property type="entry name" value="ENDOLYTIC MUREIN TRANSGLYCOSYLASE"/>
    <property type="match status" value="1"/>
</dbReference>
<protein>
    <recommendedName>
        <fullName evidence="7">Endolytic murein transglycosylase</fullName>
        <ecNumber evidence="7">4.2.2.29</ecNumber>
    </recommendedName>
    <alternativeName>
        <fullName evidence="7">Peptidoglycan lytic transglycosylase</fullName>
    </alternativeName>
    <alternativeName>
        <fullName evidence="7">Peptidoglycan polymerization terminase</fullName>
    </alternativeName>
</protein>
<evidence type="ECO:0000256" key="7">
    <source>
        <dbReference type="HAMAP-Rule" id="MF_02065"/>
    </source>
</evidence>
<feature type="site" description="Important for catalytic activity" evidence="7">
    <location>
        <position position="218"/>
    </location>
</feature>
<comment type="catalytic activity">
    <reaction evidence="7">
        <text>a peptidoglycan chain = a peptidoglycan chain with N-acetyl-1,6-anhydromuramyl-[peptide] at the reducing end + a peptidoglycan chain with N-acetylglucosamine at the non-reducing end.</text>
        <dbReference type="EC" id="4.2.2.29"/>
    </reaction>
</comment>
<sequence length="340" mass="38431">MIKKLLILLVLLAAAATAVVFYAKAQVQHYIEQPVAVSSPQLLTISHGMTLRIALRTMEQDNWLQSTPFTRLLPRLYPNLVHLKAGTYQVMPKQSLKSLLTTMVSGKEHQFSITFIEGSRFNEWLPLLKNAPGLIHKTQNMSEAEIAQYLGEDKTKLEGLLLAETYHYTEGMSDLEILKRAHHALNRELDLAWKNREKNLPLKTPYQALTLASIIEKETAIESERKRIASVFINRLNRHMRLQTDPTVIYGIGDKYDGNITRKDLRTPTAYNTYVINGLPPTPIAMPGVESIQAALNPEKSHYLYFVASGNGGHVFTSSLAEHNRAVRSYLRTLKANKNK</sequence>
<dbReference type="RefSeq" id="WP_153447357.1">
    <property type="nucleotide sequence ID" value="NZ_CP045699.1"/>
</dbReference>
<dbReference type="EC" id="4.2.2.29" evidence="7"/>
<dbReference type="Pfam" id="PF02618">
    <property type="entry name" value="YceG"/>
    <property type="match status" value="1"/>
</dbReference>
<accession>A0A5Q0TDM2</accession>
<evidence type="ECO:0000313" key="8">
    <source>
        <dbReference type="EMBL" id="QGA65208.1"/>
    </source>
</evidence>
<comment type="function">
    <text evidence="7">Functions as a peptidoglycan terminase that cleaves nascent peptidoglycan strands endolytically to terminate their elongation.</text>
</comment>
<proteinExistence type="inferred from homology"/>
<gene>
    <name evidence="7 8" type="primary">mltG</name>
    <name evidence="8" type="ORF">GFB47_07150</name>
</gene>
<dbReference type="FunFam" id="3.30.160.60:FF:000242">
    <property type="entry name" value="Endolytic murein transglycosylase"/>
    <property type="match status" value="1"/>
</dbReference>
<keyword evidence="5 7" id="KW-0456">Lyase</keyword>
<evidence type="ECO:0000256" key="5">
    <source>
        <dbReference type="ARBA" id="ARBA00023239"/>
    </source>
</evidence>
<dbReference type="EMBL" id="CP045699">
    <property type="protein sequence ID" value="QGA65208.1"/>
    <property type="molecule type" value="Genomic_DNA"/>
</dbReference>
<keyword evidence="9" id="KW-1185">Reference proteome</keyword>